<evidence type="ECO:0000313" key="1">
    <source>
        <dbReference type="EMBL" id="KAJ6969359.1"/>
    </source>
</evidence>
<dbReference type="PANTHER" id="PTHR33701:SF2">
    <property type="entry name" value="TRANSMEMBRANE PROTEIN"/>
    <property type="match status" value="1"/>
</dbReference>
<comment type="caution">
    <text evidence="1">The sequence shown here is derived from an EMBL/GenBank/DDBJ whole genome shotgun (WGS) entry which is preliminary data.</text>
</comment>
<reference evidence="1 2" key="1">
    <citation type="journal article" date="2023" name="Mol. Ecol. Resour.">
        <title>Chromosome-level genome assembly of a triploid poplar Populus alba 'Berolinensis'.</title>
        <authorList>
            <person name="Chen S."/>
            <person name="Yu Y."/>
            <person name="Wang X."/>
            <person name="Wang S."/>
            <person name="Zhang T."/>
            <person name="Zhou Y."/>
            <person name="He R."/>
            <person name="Meng N."/>
            <person name="Wang Y."/>
            <person name="Liu W."/>
            <person name="Liu Z."/>
            <person name="Liu J."/>
            <person name="Guo Q."/>
            <person name="Huang H."/>
            <person name="Sederoff R.R."/>
            <person name="Wang G."/>
            <person name="Qu G."/>
            <person name="Chen S."/>
        </authorList>
    </citation>
    <scope>NUCLEOTIDE SEQUENCE [LARGE SCALE GENOMIC DNA]</scope>
    <source>
        <strain evidence="1">SC-2020</strain>
    </source>
</reference>
<evidence type="ECO:0000313" key="2">
    <source>
        <dbReference type="Proteomes" id="UP001164929"/>
    </source>
</evidence>
<dbReference type="Proteomes" id="UP001164929">
    <property type="component" value="Chromosome 16"/>
</dbReference>
<gene>
    <name evidence="1" type="ORF">NC653_037121</name>
</gene>
<dbReference type="PANTHER" id="PTHR33701">
    <property type="entry name" value="TRANSMEMBRANE PROTEIN"/>
    <property type="match status" value="1"/>
</dbReference>
<proteinExistence type="predicted"/>
<protein>
    <submittedName>
        <fullName evidence="1">Uncharacterized protein</fullName>
    </submittedName>
</protein>
<accession>A0AAD6LMY5</accession>
<organism evidence="1 2">
    <name type="scientific">Populus alba x Populus x berolinensis</name>
    <dbReference type="NCBI Taxonomy" id="444605"/>
    <lineage>
        <taxon>Eukaryota</taxon>
        <taxon>Viridiplantae</taxon>
        <taxon>Streptophyta</taxon>
        <taxon>Embryophyta</taxon>
        <taxon>Tracheophyta</taxon>
        <taxon>Spermatophyta</taxon>
        <taxon>Magnoliopsida</taxon>
        <taxon>eudicotyledons</taxon>
        <taxon>Gunneridae</taxon>
        <taxon>Pentapetalae</taxon>
        <taxon>rosids</taxon>
        <taxon>fabids</taxon>
        <taxon>Malpighiales</taxon>
        <taxon>Salicaceae</taxon>
        <taxon>Saliceae</taxon>
        <taxon>Populus</taxon>
    </lineage>
</organism>
<sequence length="51" mass="6229">MGSKLIELEDKLREEIKLRKKAEKKHKFLMKKLESLKIWPAYRGNREVKFI</sequence>
<name>A0AAD6LMY5_9ROSI</name>
<dbReference type="EMBL" id="JAQIZT010000016">
    <property type="protein sequence ID" value="KAJ6969359.1"/>
    <property type="molecule type" value="Genomic_DNA"/>
</dbReference>
<dbReference type="AlphaFoldDB" id="A0AAD6LMY5"/>
<keyword evidence="2" id="KW-1185">Reference proteome</keyword>